<reference evidence="3" key="1">
    <citation type="submission" date="2013-04" db="EMBL/GenBank/DDBJ databases">
        <authorList>
            <person name="Qu J."/>
            <person name="Murali S.C."/>
            <person name="Bandaranaike D."/>
            <person name="Bellair M."/>
            <person name="Blankenburg K."/>
            <person name="Chao H."/>
            <person name="Dinh H."/>
            <person name="Doddapaneni H."/>
            <person name="Downs B."/>
            <person name="Dugan-Rocha S."/>
            <person name="Elkadiri S."/>
            <person name="Gnanaolivu R.D."/>
            <person name="Hernandez B."/>
            <person name="Javaid M."/>
            <person name="Jayaseelan J.C."/>
            <person name="Lee S."/>
            <person name="Li M."/>
            <person name="Ming W."/>
            <person name="Munidasa M."/>
            <person name="Muniz J."/>
            <person name="Nguyen L."/>
            <person name="Ongeri F."/>
            <person name="Osuji N."/>
            <person name="Pu L.-L."/>
            <person name="Puazo M."/>
            <person name="Qu C."/>
            <person name="Quiroz J."/>
            <person name="Raj R."/>
            <person name="Weissenberger G."/>
            <person name="Xin Y."/>
            <person name="Zou X."/>
            <person name="Han Y."/>
            <person name="Richards S."/>
            <person name="Worley K."/>
            <person name="Muzny D."/>
            <person name="Gibbs R."/>
        </authorList>
    </citation>
    <scope>NUCLEOTIDE SEQUENCE</scope>
    <source>
        <strain evidence="3">Sampled in the wild</strain>
    </source>
</reference>
<protein>
    <submittedName>
        <fullName evidence="3">Uncharacterized protein</fullName>
    </submittedName>
</protein>
<gene>
    <name evidence="3" type="ORF">J437_LFUL012986</name>
</gene>
<keyword evidence="2" id="KW-0472">Membrane</keyword>
<name>A0A8K0KCT7_LADFU</name>
<feature type="region of interest" description="Disordered" evidence="1">
    <location>
        <begin position="1"/>
        <end position="24"/>
    </location>
</feature>
<reference evidence="3" key="2">
    <citation type="submission" date="2017-10" db="EMBL/GenBank/DDBJ databases">
        <title>Ladona fulva Genome sequencing and assembly.</title>
        <authorList>
            <person name="Murali S."/>
            <person name="Richards S."/>
            <person name="Bandaranaike D."/>
            <person name="Bellair M."/>
            <person name="Blankenburg K."/>
            <person name="Chao H."/>
            <person name="Dinh H."/>
            <person name="Doddapaneni H."/>
            <person name="Dugan-Rocha S."/>
            <person name="Elkadiri S."/>
            <person name="Gnanaolivu R."/>
            <person name="Hernandez B."/>
            <person name="Skinner E."/>
            <person name="Javaid M."/>
            <person name="Lee S."/>
            <person name="Li M."/>
            <person name="Ming W."/>
            <person name="Munidasa M."/>
            <person name="Muniz J."/>
            <person name="Nguyen L."/>
            <person name="Hughes D."/>
            <person name="Osuji N."/>
            <person name="Pu L.-L."/>
            <person name="Puazo M."/>
            <person name="Qu C."/>
            <person name="Quiroz J."/>
            <person name="Raj R."/>
            <person name="Weissenberger G."/>
            <person name="Xin Y."/>
            <person name="Zou X."/>
            <person name="Han Y."/>
            <person name="Worley K."/>
            <person name="Muzny D."/>
            <person name="Gibbs R."/>
        </authorList>
    </citation>
    <scope>NUCLEOTIDE SEQUENCE</scope>
    <source>
        <strain evidence="3">Sampled in the wild</strain>
    </source>
</reference>
<feature type="transmembrane region" description="Helical" evidence="2">
    <location>
        <begin position="67"/>
        <end position="88"/>
    </location>
</feature>
<evidence type="ECO:0000313" key="3">
    <source>
        <dbReference type="EMBL" id="KAG8232741.1"/>
    </source>
</evidence>
<keyword evidence="4" id="KW-1185">Reference proteome</keyword>
<feature type="region of interest" description="Disordered" evidence="1">
    <location>
        <begin position="140"/>
        <end position="162"/>
    </location>
</feature>
<dbReference type="EMBL" id="KZ308648">
    <property type="protein sequence ID" value="KAG8232741.1"/>
    <property type="molecule type" value="Genomic_DNA"/>
</dbReference>
<evidence type="ECO:0000256" key="1">
    <source>
        <dbReference type="SAM" id="MobiDB-lite"/>
    </source>
</evidence>
<keyword evidence="2" id="KW-1133">Transmembrane helix</keyword>
<comment type="caution">
    <text evidence="3">The sequence shown here is derived from an EMBL/GenBank/DDBJ whole genome shotgun (WGS) entry which is preliminary data.</text>
</comment>
<dbReference type="AlphaFoldDB" id="A0A8K0KCT7"/>
<evidence type="ECO:0000313" key="4">
    <source>
        <dbReference type="Proteomes" id="UP000792457"/>
    </source>
</evidence>
<evidence type="ECO:0000256" key="2">
    <source>
        <dbReference type="SAM" id="Phobius"/>
    </source>
</evidence>
<sequence>MVARMWPEDDGTPPPMSASSGTYPGGGLLGGGDDSSAAAAAAAGGGGVGGGGWQWGRWRVSEDQLPLAVGALAGGALLILALVAAALWRCCTLSPRHDKAAYFEDFFLLASADISIAGGSVGGHRVSRFQTHRERKIRIEDPGERELDGERCAEKEQENRAH</sequence>
<dbReference type="Proteomes" id="UP000792457">
    <property type="component" value="Unassembled WGS sequence"/>
</dbReference>
<keyword evidence="2" id="KW-0812">Transmembrane</keyword>
<accession>A0A8K0KCT7</accession>
<proteinExistence type="predicted"/>
<organism evidence="3 4">
    <name type="scientific">Ladona fulva</name>
    <name type="common">Scarce chaser dragonfly</name>
    <name type="synonym">Libellula fulva</name>
    <dbReference type="NCBI Taxonomy" id="123851"/>
    <lineage>
        <taxon>Eukaryota</taxon>
        <taxon>Metazoa</taxon>
        <taxon>Ecdysozoa</taxon>
        <taxon>Arthropoda</taxon>
        <taxon>Hexapoda</taxon>
        <taxon>Insecta</taxon>
        <taxon>Pterygota</taxon>
        <taxon>Palaeoptera</taxon>
        <taxon>Odonata</taxon>
        <taxon>Epiprocta</taxon>
        <taxon>Anisoptera</taxon>
        <taxon>Libelluloidea</taxon>
        <taxon>Libellulidae</taxon>
        <taxon>Ladona</taxon>
    </lineage>
</organism>